<dbReference type="SUPFAM" id="SSF51735">
    <property type="entry name" value="NAD(P)-binding Rossmann-fold domains"/>
    <property type="match status" value="1"/>
</dbReference>
<dbReference type="CDD" id="cd05242">
    <property type="entry name" value="SDR_a8"/>
    <property type="match status" value="1"/>
</dbReference>
<dbReference type="InterPro" id="IPR013549">
    <property type="entry name" value="DUF1731"/>
</dbReference>
<dbReference type="Proteomes" id="UP000065261">
    <property type="component" value="Chromosome I"/>
</dbReference>
<dbReference type="Gene3D" id="3.40.50.720">
    <property type="entry name" value="NAD(P)-binding Rossmann-like Domain"/>
    <property type="match status" value="1"/>
</dbReference>
<protein>
    <recommendedName>
        <fullName evidence="6">TIGR01777 family protein</fullName>
    </recommendedName>
</protein>
<evidence type="ECO:0000259" key="2">
    <source>
        <dbReference type="Pfam" id="PF01370"/>
    </source>
</evidence>
<feature type="domain" description="NAD-dependent epimerase/dehydratase" evidence="2">
    <location>
        <begin position="3"/>
        <end position="215"/>
    </location>
</feature>
<dbReference type="OrthoDB" id="9801773at2"/>
<dbReference type="RefSeq" id="WP_058373223.1">
    <property type="nucleotide sequence ID" value="NZ_CP011034.1"/>
</dbReference>
<evidence type="ECO:0000313" key="5">
    <source>
        <dbReference type="Proteomes" id="UP000065261"/>
    </source>
</evidence>
<dbReference type="EMBL" id="CP011034">
    <property type="protein sequence ID" value="ALS32802.1"/>
    <property type="molecule type" value="Genomic_DNA"/>
</dbReference>
<reference evidence="4 5" key="1">
    <citation type="submission" date="2015-03" db="EMBL/GenBank/DDBJ databases">
        <authorList>
            <person name="Murphy D."/>
        </authorList>
    </citation>
    <scope>NUCLEOTIDE SEQUENCE [LARGE SCALE GENOMIC DNA]</scope>
    <source>
        <strain evidence="4 5">KMM 520</strain>
    </source>
</reference>
<dbReference type="AlphaFoldDB" id="A0A0U2X208"/>
<evidence type="ECO:0000256" key="1">
    <source>
        <dbReference type="ARBA" id="ARBA00009353"/>
    </source>
</evidence>
<dbReference type="NCBIfam" id="TIGR01777">
    <property type="entry name" value="yfcH"/>
    <property type="match status" value="1"/>
</dbReference>
<dbReference type="InterPro" id="IPR036291">
    <property type="entry name" value="NAD(P)-bd_dom_sf"/>
</dbReference>
<accession>A0A0U2X208</accession>
<dbReference type="InterPro" id="IPR010099">
    <property type="entry name" value="SDR39U1"/>
</dbReference>
<gene>
    <name evidence="4" type="ORF">PTRA_a1618</name>
</gene>
<feature type="domain" description="DUF1731" evidence="3">
    <location>
        <begin position="249"/>
        <end position="295"/>
    </location>
</feature>
<sequence>MHIFITGATGLIGQHLCPFLTHHHSITVLSRNPTKANVLLGHKINAVTNIDAVDFNNIDVVINLAGEPIVNKRWSDKQKSIIRESRIELTKQISAAIAASNTPPHTFISGSAVGFYGRQGITPIDEENNKPHDEFSHQLCKDWENAALAAQSASTRVCLLRTGIVLAKKGGALSKMLPAFKLCLGGPIGNGEQGMSWIHIDDMTQLILFIIKNKNMTGPINATAPNPVSSKVFSKSLGKALSRPALIPMPALVLKLLMGEMADLLITGQYVLPQKALEHNYRFHFSDINSALESLV</sequence>
<organism evidence="4">
    <name type="scientific">Pseudoalteromonas translucida KMM 520</name>
    <dbReference type="NCBI Taxonomy" id="1315283"/>
    <lineage>
        <taxon>Bacteria</taxon>
        <taxon>Pseudomonadati</taxon>
        <taxon>Pseudomonadota</taxon>
        <taxon>Gammaproteobacteria</taxon>
        <taxon>Alteromonadales</taxon>
        <taxon>Pseudoalteromonadaceae</taxon>
        <taxon>Pseudoalteromonas</taxon>
    </lineage>
</organism>
<dbReference type="KEGG" id="ptn:PTRA_a1618"/>
<dbReference type="PATRIC" id="fig|1315283.4.peg.1394"/>
<dbReference type="InterPro" id="IPR001509">
    <property type="entry name" value="Epimerase_deHydtase"/>
</dbReference>
<comment type="similarity">
    <text evidence="1">Belongs to the NAD(P)-dependent epimerase/dehydratase family. SDR39U1 subfamily.</text>
</comment>
<dbReference type="PANTHER" id="PTHR11092">
    <property type="entry name" value="SUGAR NUCLEOTIDE EPIMERASE RELATED"/>
    <property type="match status" value="1"/>
</dbReference>
<proteinExistence type="inferred from homology"/>
<evidence type="ECO:0008006" key="6">
    <source>
        <dbReference type="Google" id="ProtNLM"/>
    </source>
</evidence>
<evidence type="ECO:0000313" key="4">
    <source>
        <dbReference type="EMBL" id="ALS32802.1"/>
    </source>
</evidence>
<evidence type="ECO:0000259" key="3">
    <source>
        <dbReference type="Pfam" id="PF08338"/>
    </source>
</evidence>
<name>A0A0U2X208_9GAMM</name>
<dbReference type="PANTHER" id="PTHR11092:SF0">
    <property type="entry name" value="EPIMERASE FAMILY PROTEIN SDR39U1"/>
    <property type="match status" value="1"/>
</dbReference>
<dbReference type="Pfam" id="PF01370">
    <property type="entry name" value="Epimerase"/>
    <property type="match status" value="1"/>
</dbReference>
<dbReference type="Pfam" id="PF08338">
    <property type="entry name" value="DUF1731"/>
    <property type="match status" value="1"/>
</dbReference>